<dbReference type="GO" id="GO:0031071">
    <property type="term" value="F:cysteine desulfurase activity"/>
    <property type="evidence" value="ECO:0007669"/>
    <property type="project" value="UniProtKB-EC"/>
</dbReference>
<dbReference type="InterPro" id="IPR016454">
    <property type="entry name" value="Cysteine_dSase"/>
</dbReference>
<protein>
    <recommendedName>
        <fullName evidence="3">cysteine desulfurase</fullName>
        <ecNumber evidence="3">2.8.1.7</ecNumber>
    </recommendedName>
</protein>
<keyword evidence="9" id="KW-1185">Reference proteome</keyword>
<comment type="cofactor">
    <cofactor evidence="1">
        <name>pyridoxal 5'-phosphate</name>
        <dbReference type="ChEBI" id="CHEBI:597326"/>
    </cofactor>
</comment>
<evidence type="ECO:0000256" key="2">
    <source>
        <dbReference type="ARBA" id="ARBA00010447"/>
    </source>
</evidence>
<dbReference type="PANTHER" id="PTHR43586:SF4">
    <property type="entry name" value="ISOPENICILLIN N EPIMERASE"/>
    <property type="match status" value="1"/>
</dbReference>
<comment type="caution">
    <text evidence="8">The sequence shown here is derived from an EMBL/GenBank/DDBJ whole genome shotgun (WGS) entry which is preliminary data.</text>
</comment>
<dbReference type="PANTHER" id="PTHR43586">
    <property type="entry name" value="CYSTEINE DESULFURASE"/>
    <property type="match status" value="1"/>
</dbReference>
<feature type="domain" description="Aminotransferase class V" evidence="7">
    <location>
        <begin position="2"/>
        <end position="368"/>
    </location>
</feature>
<dbReference type="InterPro" id="IPR015422">
    <property type="entry name" value="PyrdxlP-dep_Trfase_small"/>
</dbReference>
<dbReference type="AlphaFoldDB" id="A0A845LBV1"/>
<dbReference type="EMBL" id="WXEX01000013">
    <property type="protein sequence ID" value="MZP44142.1"/>
    <property type="molecule type" value="Genomic_DNA"/>
</dbReference>
<dbReference type="Gene3D" id="3.90.1150.10">
    <property type="entry name" value="Aspartate Aminotransferase, domain 1"/>
    <property type="match status" value="1"/>
</dbReference>
<dbReference type="GO" id="GO:0008483">
    <property type="term" value="F:transaminase activity"/>
    <property type="evidence" value="ECO:0007669"/>
    <property type="project" value="UniProtKB-KW"/>
</dbReference>
<evidence type="ECO:0000259" key="7">
    <source>
        <dbReference type="Pfam" id="PF00266"/>
    </source>
</evidence>
<dbReference type="CDD" id="cd06453">
    <property type="entry name" value="SufS_like"/>
    <property type="match status" value="1"/>
</dbReference>
<keyword evidence="5" id="KW-0663">Pyridoxal phosphate</keyword>
<dbReference type="InterPro" id="IPR010970">
    <property type="entry name" value="Cys_dSase_SufS"/>
</dbReference>
<evidence type="ECO:0000256" key="6">
    <source>
        <dbReference type="ARBA" id="ARBA00050776"/>
    </source>
</evidence>
<dbReference type="GO" id="GO:0030170">
    <property type="term" value="F:pyridoxal phosphate binding"/>
    <property type="evidence" value="ECO:0007669"/>
    <property type="project" value="InterPro"/>
</dbReference>
<accession>A0A845LBV1</accession>
<proteinExistence type="inferred from homology"/>
<dbReference type="Pfam" id="PF00266">
    <property type="entry name" value="Aminotran_5"/>
    <property type="match status" value="1"/>
</dbReference>
<evidence type="ECO:0000313" key="8">
    <source>
        <dbReference type="EMBL" id="MZP44142.1"/>
    </source>
</evidence>
<dbReference type="PIRSF" id="PIRSF005572">
    <property type="entry name" value="NifS"/>
    <property type="match status" value="1"/>
</dbReference>
<dbReference type="Gene3D" id="3.40.640.10">
    <property type="entry name" value="Type I PLP-dependent aspartate aminotransferase-like (Major domain)"/>
    <property type="match status" value="1"/>
</dbReference>
<evidence type="ECO:0000256" key="3">
    <source>
        <dbReference type="ARBA" id="ARBA00012239"/>
    </source>
</evidence>
<dbReference type="RefSeq" id="WP_161262713.1">
    <property type="nucleotide sequence ID" value="NZ_JAFBDC010000012.1"/>
</dbReference>
<dbReference type="NCBIfam" id="TIGR01977">
    <property type="entry name" value="am_tr_V_EF2568"/>
    <property type="match status" value="1"/>
</dbReference>
<dbReference type="Proteomes" id="UP000471031">
    <property type="component" value="Unassembled WGS sequence"/>
</dbReference>
<evidence type="ECO:0000313" key="9">
    <source>
        <dbReference type="Proteomes" id="UP000471031"/>
    </source>
</evidence>
<reference evidence="8 9" key="1">
    <citation type="submission" date="2020-01" db="EMBL/GenBank/DDBJ databases">
        <title>Whole genome sequence of Heliobacterium gestii DSM 11169.</title>
        <authorList>
            <person name="Kyndt J.A."/>
            <person name="Meyer T.E."/>
        </authorList>
    </citation>
    <scope>NUCLEOTIDE SEQUENCE [LARGE SCALE GENOMIC DNA]</scope>
    <source>
        <strain evidence="8 9">DSM 11169</strain>
    </source>
</reference>
<evidence type="ECO:0000256" key="5">
    <source>
        <dbReference type="ARBA" id="ARBA00022898"/>
    </source>
</evidence>
<dbReference type="SUPFAM" id="SSF53383">
    <property type="entry name" value="PLP-dependent transferases"/>
    <property type="match status" value="1"/>
</dbReference>
<dbReference type="GO" id="GO:0006534">
    <property type="term" value="P:cysteine metabolic process"/>
    <property type="evidence" value="ECO:0007669"/>
    <property type="project" value="InterPro"/>
</dbReference>
<sequence>MIYMDNAATSWPKPESVWEAVLRVGKTIGANPGRAGHQMAIDAGRAIYNARVAIARLFQFPDPLRVVFTLNATDALNLAIFGLLKPGDHVLTTRLEHNAVARPLYILQHRGVEVTYLDGDDYGRIDPDEIKQNRKANTKALILNHASNVTGAMQDLENIVKAAKALDLLVIVDAAQTAGVFPIQMEAWGIDLLAFPGHKGLLGPQGTGGLCIMPGIDLEPLRYGGTGSQSESELQPLCLPDRFESGTPNTPGIAGLAAGVEYIHQFGQAKIEAHERMLTQQLMEGLAGLKGVRLMGPPIGESRAAVLSLTVDGMEVAEMGFLLDKAFNIAVRTGLHCAPLAHRRSGTFTTGTVRLSPGIFSTETEIKEVVAAITQLVNEANTI</sequence>
<dbReference type="InterPro" id="IPR010969">
    <property type="entry name" value="Cys_dSase-rel_unknwn_funct"/>
</dbReference>
<evidence type="ECO:0000256" key="1">
    <source>
        <dbReference type="ARBA" id="ARBA00001933"/>
    </source>
</evidence>
<comment type="catalytic activity">
    <reaction evidence="6">
        <text>(sulfur carrier)-H + L-cysteine = (sulfur carrier)-SH + L-alanine</text>
        <dbReference type="Rhea" id="RHEA:43892"/>
        <dbReference type="Rhea" id="RHEA-COMP:14737"/>
        <dbReference type="Rhea" id="RHEA-COMP:14739"/>
        <dbReference type="ChEBI" id="CHEBI:29917"/>
        <dbReference type="ChEBI" id="CHEBI:35235"/>
        <dbReference type="ChEBI" id="CHEBI:57972"/>
        <dbReference type="ChEBI" id="CHEBI:64428"/>
        <dbReference type="EC" id="2.8.1.7"/>
    </reaction>
</comment>
<comment type="similarity">
    <text evidence="2">Belongs to the class-V pyridoxal-phosphate-dependent aminotransferase family. Csd subfamily.</text>
</comment>
<gene>
    <name evidence="8" type="ORF">GTO89_13970</name>
</gene>
<organism evidence="8 9">
    <name type="scientific">Heliomicrobium gestii</name>
    <name type="common">Heliobacterium gestii</name>
    <dbReference type="NCBI Taxonomy" id="2699"/>
    <lineage>
        <taxon>Bacteria</taxon>
        <taxon>Bacillati</taxon>
        <taxon>Bacillota</taxon>
        <taxon>Clostridia</taxon>
        <taxon>Eubacteriales</taxon>
        <taxon>Heliobacteriaceae</taxon>
        <taxon>Heliomicrobium</taxon>
    </lineage>
</organism>
<evidence type="ECO:0000256" key="4">
    <source>
        <dbReference type="ARBA" id="ARBA00022679"/>
    </source>
</evidence>
<dbReference type="InterPro" id="IPR015424">
    <property type="entry name" value="PyrdxlP-dep_Trfase"/>
</dbReference>
<dbReference type="OrthoDB" id="9804366at2"/>
<dbReference type="InterPro" id="IPR015421">
    <property type="entry name" value="PyrdxlP-dep_Trfase_major"/>
</dbReference>
<dbReference type="EC" id="2.8.1.7" evidence="3"/>
<keyword evidence="4 8" id="KW-0808">Transferase</keyword>
<dbReference type="InterPro" id="IPR000192">
    <property type="entry name" value="Aminotrans_V_dom"/>
</dbReference>
<name>A0A845LBV1_HELGE</name>
<keyword evidence="8" id="KW-0032">Aminotransferase</keyword>